<dbReference type="PANTHER" id="PTHR33993">
    <property type="entry name" value="GLYOXALASE-RELATED"/>
    <property type="match status" value="1"/>
</dbReference>
<accession>A0A066RNS0</accession>
<evidence type="ECO:0000259" key="1">
    <source>
        <dbReference type="PROSITE" id="PS51819"/>
    </source>
</evidence>
<dbReference type="SUPFAM" id="SSF54593">
    <property type="entry name" value="Glyoxalase/Bleomycin resistance protein/Dihydroxybiphenyl dioxygenase"/>
    <property type="match status" value="1"/>
</dbReference>
<dbReference type="InterPro" id="IPR029068">
    <property type="entry name" value="Glyas_Bleomycin-R_OHBP_Dase"/>
</dbReference>
<dbReference type="RefSeq" id="WP_036754273.1">
    <property type="nucleotide sequence ID" value="NZ_JAGSGC010000007.1"/>
</dbReference>
<evidence type="ECO:0000313" key="2">
    <source>
        <dbReference type="EMBL" id="KDM90731.1"/>
    </source>
</evidence>
<dbReference type="InterPro" id="IPR052164">
    <property type="entry name" value="Anthracycline_SecMetBiosynth"/>
</dbReference>
<proteinExistence type="predicted"/>
<dbReference type="InterPro" id="IPR037523">
    <property type="entry name" value="VOC_core"/>
</dbReference>
<dbReference type="Gene3D" id="3.10.180.10">
    <property type="entry name" value="2,3-Dihydroxybiphenyl 1,2-Dioxygenase, domain 1"/>
    <property type="match status" value="1"/>
</dbReference>
<dbReference type="Pfam" id="PF00903">
    <property type="entry name" value="Glyoxalase"/>
    <property type="match status" value="1"/>
</dbReference>
<dbReference type="OrthoDB" id="9793039at2"/>
<dbReference type="InterPro" id="IPR004360">
    <property type="entry name" value="Glyas_Fos-R_dOase_dom"/>
</dbReference>
<protein>
    <recommendedName>
        <fullName evidence="1">VOC domain-containing protein</fullName>
    </recommendedName>
</protein>
<name>A0A066RNS0_9GAMM</name>
<dbReference type="PANTHER" id="PTHR33993:SF14">
    <property type="entry name" value="GB|AAF24581.1"/>
    <property type="match status" value="1"/>
</dbReference>
<sequence>MENPFKHQGAFSWSELVVDDAEKAIEYYTKVIGWTIESVPMPGAAEGQQYHIIKAGDDPVGGIMERTAECFQAQVGWWSYITVDDVDACVAKAEAAGGKVLYPPMDVPSVGRMCAIMDPCGAVVSVIQYVNDMQ</sequence>
<reference evidence="2 3" key="1">
    <citation type="submission" date="2014-04" db="EMBL/GenBank/DDBJ databases">
        <title>Draft genome sequence of Photobacterium halotolerans S2753: a solonamide, ngercheumicin and holomycin producer.</title>
        <authorList>
            <person name="Machado H.R."/>
            <person name="Gram L."/>
        </authorList>
    </citation>
    <scope>NUCLEOTIDE SEQUENCE [LARGE SCALE GENOMIC DNA]</scope>
    <source>
        <strain evidence="2 3">S2753</strain>
    </source>
</reference>
<dbReference type="CDD" id="cd07247">
    <property type="entry name" value="SgaA_N_like"/>
    <property type="match status" value="1"/>
</dbReference>
<comment type="caution">
    <text evidence="2">The sequence shown here is derived from an EMBL/GenBank/DDBJ whole genome shotgun (WGS) entry which is preliminary data.</text>
</comment>
<dbReference type="AlphaFoldDB" id="A0A066RNS0"/>
<dbReference type="PROSITE" id="PS51819">
    <property type="entry name" value="VOC"/>
    <property type="match status" value="1"/>
</dbReference>
<dbReference type="EMBL" id="JMIB01000028">
    <property type="protein sequence ID" value="KDM90731.1"/>
    <property type="molecule type" value="Genomic_DNA"/>
</dbReference>
<dbReference type="STRING" id="1654360.EA58_15195"/>
<dbReference type="Proteomes" id="UP000027192">
    <property type="component" value="Unassembled WGS sequence"/>
</dbReference>
<keyword evidence="3" id="KW-1185">Reference proteome</keyword>
<gene>
    <name evidence="2" type="ORF">EA58_15195</name>
</gene>
<evidence type="ECO:0000313" key="3">
    <source>
        <dbReference type="Proteomes" id="UP000027192"/>
    </source>
</evidence>
<feature type="domain" description="VOC" evidence="1">
    <location>
        <begin position="10"/>
        <end position="129"/>
    </location>
</feature>
<organism evidence="2 3">
    <name type="scientific">Photobacterium galatheae</name>
    <dbReference type="NCBI Taxonomy" id="1654360"/>
    <lineage>
        <taxon>Bacteria</taxon>
        <taxon>Pseudomonadati</taxon>
        <taxon>Pseudomonadota</taxon>
        <taxon>Gammaproteobacteria</taxon>
        <taxon>Vibrionales</taxon>
        <taxon>Vibrionaceae</taxon>
        <taxon>Photobacterium</taxon>
    </lineage>
</organism>